<dbReference type="InterPro" id="IPR029062">
    <property type="entry name" value="Class_I_gatase-like"/>
</dbReference>
<comment type="pathway">
    <text evidence="4 18">Metabolic intermediate biosynthesis; chorismate biosynthesis; chorismate from D-erythrose 4-phosphate and phosphoenolpyruvate: step 7/7.</text>
</comment>
<dbReference type="UniPathway" id="UPA00077">
    <property type="reaction ID" value="UER00149"/>
</dbReference>
<dbReference type="GO" id="GO:0009423">
    <property type="term" value="P:chorismate biosynthetic process"/>
    <property type="evidence" value="ECO:0007669"/>
    <property type="project" value="UniProtKB-UniPathway"/>
</dbReference>
<proteinExistence type="inferred from homology"/>
<keyword evidence="10" id="KW-0808">Transferase</keyword>
<dbReference type="GO" id="GO:0046654">
    <property type="term" value="P:tetrahydrofolate biosynthetic process"/>
    <property type="evidence" value="ECO:0007669"/>
    <property type="project" value="UniProtKB-UniPathway"/>
</dbReference>
<dbReference type="Pfam" id="PF04715">
    <property type="entry name" value="Anth_synt_I_N"/>
    <property type="match status" value="1"/>
</dbReference>
<dbReference type="InterPro" id="IPR015890">
    <property type="entry name" value="Chorismate_C"/>
</dbReference>
<evidence type="ECO:0000256" key="5">
    <source>
        <dbReference type="ARBA" id="ARBA00005970"/>
    </source>
</evidence>
<dbReference type="Gene3D" id="3.60.120.10">
    <property type="entry name" value="Anthranilate synthase"/>
    <property type="match status" value="1"/>
</dbReference>
<evidence type="ECO:0000256" key="6">
    <source>
        <dbReference type="ARBA" id="ARBA00008014"/>
    </source>
</evidence>
<comment type="catalytic activity">
    <reaction evidence="18">
        <text>5-O-(1-carboxyvinyl)-3-phosphoshikimate = chorismate + phosphate</text>
        <dbReference type="Rhea" id="RHEA:21020"/>
        <dbReference type="ChEBI" id="CHEBI:29748"/>
        <dbReference type="ChEBI" id="CHEBI:43474"/>
        <dbReference type="ChEBI" id="CHEBI:57701"/>
        <dbReference type="EC" id="4.2.3.5"/>
    </reaction>
</comment>
<feature type="domain" description="Chorismate-utilising enzyme C-terminal" evidence="20">
    <location>
        <begin position="643"/>
        <end position="825"/>
    </location>
</feature>
<evidence type="ECO:0000256" key="3">
    <source>
        <dbReference type="ARBA" id="ARBA00005009"/>
    </source>
</evidence>
<dbReference type="EMBL" id="SMOL01000768">
    <property type="protein sequence ID" value="KAB2598075.1"/>
    <property type="molecule type" value="Genomic_DNA"/>
</dbReference>
<dbReference type="AlphaFoldDB" id="A0A5N5F508"/>
<keyword evidence="12" id="KW-0809">Transit peptide</keyword>
<dbReference type="GO" id="GO:0046656">
    <property type="term" value="P:folic acid biosynthetic process"/>
    <property type="evidence" value="ECO:0007669"/>
    <property type="project" value="UniProtKB-KW"/>
</dbReference>
<dbReference type="CDD" id="cd01743">
    <property type="entry name" value="GATase1_Anthranilate_Synthase"/>
    <property type="match status" value="1"/>
</dbReference>
<dbReference type="EC" id="4.2.3.5" evidence="18"/>
<dbReference type="InterPro" id="IPR000453">
    <property type="entry name" value="Chorismate_synth"/>
</dbReference>
<dbReference type="Gene3D" id="3.40.50.880">
    <property type="match status" value="1"/>
</dbReference>
<evidence type="ECO:0000256" key="1">
    <source>
        <dbReference type="ARBA" id="ARBA00001000"/>
    </source>
</evidence>
<evidence type="ECO:0000256" key="17">
    <source>
        <dbReference type="ARBA" id="ARBA00060092"/>
    </source>
</evidence>
<dbReference type="GO" id="GO:0046820">
    <property type="term" value="F:4-amino-4-deoxychorismate synthase activity"/>
    <property type="evidence" value="ECO:0007669"/>
    <property type="project" value="UniProtKB-EC"/>
</dbReference>
<comment type="subcellular location">
    <subcellularLocation>
        <location evidence="2">Plastid</location>
        <location evidence="2">Chloroplast</location>
    </subcellularLocation>
</comment>
<evidence type="ECO:0000256" key="16">
    <source>
        <dbReference type="ARBA" id="ARBA00023268"/>
    </source>
</evidence>
<dbReference type="GO" id="GO:0004107">
    <property type="term" value="F:chorismate synthase activity"/>
    <property type="evidence" value="ECO:0007669"/>
    <property type="project" value="UniProtKB-EC"/>
</dbReference>
<dbReference type="PANTHER" id="PTHR11236:SF18">
    <property type="entry name" value="AMINODEOXYCHORISMATE SYNTHASE"/>
    <property type="match status" value="1"/>
</dbReference>
<evidence type="ECO:0000256" key="10">
    <source>
        <dbReference type="ARBA" id="ARBA00022679"/>
    </source>
</evidence>
<comment type="similarity">
    <text evidence="6 18">Belongs to the chorismate synthase family.</text>
</comment>
<dbReference type="PROSITE" id="PS51273">
    <property type="entry name" value="GATASE_TYPE_1"/>
    <property type="match status" value="1"/>
</dbReference>
<dbReference type="Pfam" id="PF00425">
    <property type="entry name" value="Chorismate_bind"/>
    <property type="match status" value="1"/>
</dbReference>
<dbReference type="PANTHER" id="PTHR11236">
    <property type="entry name" value="AMINOBENZOATE/ANTHRANILATE SYNTHASE"/>
    <property type="match status" value="1"/>
</dbReference>
<keyword evidence="11" id="KW-0289">Folate biosynthesis</keyword>
<evidence type="ECO:0000256" key="14">
    <source>
        <dbReference type="ARBA" id="ARBA00023141"/>
    </source>
</evidence>
<evidence type="ECO:0000256" key="18">
    <source>
        <dbReference type="RuleBase" id="RU000605"/>
    </source>
</evidence>
<evidence type="ECO:0000256" key="2">
    <source>
        <dbReference type="ARBA" id="ARBA00004229"/>
    </source>
</evidence>
<evidence type="ECO:0000313" key="23">
    <source>
        <dbReference type="Proteomes" id="UP000327157"/>
    </source>
</evidence>
<keyword evidence="7" id="KW-0150">Chloroplast</keyword>
<keyword evidence="14 18" id="KW-0057">Aromatic amino acid biosynthesis</keyword>
<dbReference type="PROSITE" id="PS00787">
    <property type="entry name" value="CHORISMATE_SYNTHASE_1"/>
    <property type="match status" value="1"/>
</dbReference>
<evidence type="ECO:0000259" key="19">
    <source>
        <dbReference type="Pfam" id="PF00117"/>
    </source>
</evidence>
<evidence type="ECO:0000313" key="22">
    <source>
        <dbReference type="EMBL" id="KAB2598075.1"/>
    </source>
</evidence>
<evidence type="ECO:0000259" key="21">
    <source>
        <dbReference type="Pfam" id="PF04715"/>
    </source>
</evidence>
<evidence type="ECO:0000259" key="20">
    <source>
        <dbReference type="Pfam" id="PF00425"/>
    </source>
</evidence>
<comment type="function">
    <text evidence="17">Bifunctional enzyme that catalyzes the biosynthesis of 4-amino-4-deoxychorismate (ADC) from chorismate and glutamine. In the first step, a glutamine amidotransferase generates ammonia that is channelled between the binding sites of glutamine and chorismate and used along with chorismate in the second step, catalyzed by aminodeoxychorismate synthase, to produce ADC. Required for the synthesis of 4-aminobenzoate (PABA), an important component in tetrahydrofolate biosynthesis. Does not possess ADC lyase activity.</text>
</comment>
<dbReference type="InterPro" id="IPR005801">
    <property type="entry name" value="ADC_synthase"/>
</dbReference>
<dbReference type="InterPro" id="IPR035904">
    <property type="entry name" value="Chorismate_synth_AroC_sf"/>
</dbReference>
<dbReference type="Proteomes" id="UP000327157">
    <property type="component" value="Chromosome 1"/>
</dbReference>
<evidence type="ECO:0000256" key="12">
    <source>
        <dbReference type="ARBA" id="ARBA00022946"/>
    </source>
</evidence>
<dbReference type="InterPro" id="IPR017926">
    <property type="entry name" value="GATASE"/>
</dbReference>
<evidence type="ECO:0000256" key="9">
    <source>
        <dbReference type="ARBA" id="ARBA00022640"/>
    </source>
</evidence>
<evidence type="ECO:0000256" key="8">
    <source>
        <dbReference type="ARBA" id="ARBA00022605"/>
    </source>
</evidence>
<dbReference type="InterPro" id="IPR006221">
    <property type="entry name" value="TrpG/PapA_dom"/>
</dbReference>
<feature type="domain" description="Glutamine amidotransferase" evidence="19">
    <location>
        <begin position="89"/>
        <end position="249"/>
    </location>
</feature>
<dbReference type="InterPro" id="IPR006805">
    <property type="entry name" value="Anth_synth_I_N"/>
</dbReference>
<dbReference type="PRINTS" id="PR00099">
    <property type="entry name" value="CPSGATASE"/>
</dbReference>
<comment type="catalytic activity">
    <reaction evidence="1">
        <text>chorismate + L-glutamine = 4-amino-4-deoxychorismate + L-glutamate</text>
        <dbReference type="Rhea" id="RHEA:11672"/>
        <dbReference type="ChEBI" id="CHEBI:29748"/>
        <dbReference type="ChEBI" id="CHEBI:29985"/>
        <dbReference type="ChEBI" id="CHEBI:58359"/>
        <dbReference type="ChEBI" id="CHEBI:58406"/>
        <dbReference type="EC" id="2.6.1.85"/>
    </reaction>
</comment>
<evidence type="ECO:0000256" key="15">
    <source>
        <dbReference type="ARBA" id="ARBA00023239"/>
    </source>
</evidence>
<feature type="domain" description="Anthranilate synthase component I N-terminal" evidence="21">
    <location>
        <begin position="444"/>
        <end position="588"/>
    </location>
</feature>
<evidence type="ECO:0000256" key="13">
    <source>
        <dbReference type="ARBA" id="ARBA00022962"/>
    </source>
</evidence>
<reference evidence="22 23" key="3">
    <citation type="submission" date="2019-11" db="EMBL/GenBank/DDBJ databases">
        <title>A de novo genome assembly of a pear dwarfing rootstock.</title>
        <authorList>
            <person name="Wang F."/>
            <person name="Wang J."/>
            <person name="Li S."/>
            <person name="Zhang Y."/>
            <person name="Fang M."/>
            <person name="Ma L."/>
            <person name="Zhao Y."/>
            <person name="Jiang S."/>
        </authorList>
    </citation>
    <scope>NUCLEOTIDE SEQUENCE [LARGE SCALE GENOMIC DNA]</scope>
    <source>
        <strain evidence="22">S2</strain>
        <tissue evidence="22">Leaf</tissue>
    </source>
</reference>
<dbReference type="PRINTS" id="PR00096">
    <property type="entry name" value="GATASE"/>
</dbReference>
<sequence length="1169" mass="129893">MNFTLCSSSSELRYPLVEGLPYTNKNMLESEPFVKVDKFNKKDNTQVFNHDAGKLVMSSNLMPQCLNGSYVGKNNLKEPGWKLEFVRTLLIDNYDSYTYNIYQELSVINGVPPMVVRNDELTLKDICYYLYEETSFDNVVISPGPGSPTCPADIGICLQVLLDCWDIPILGVCLGHQALGYAHGAKVVHAPEPVHGRLSEVEHNGCRLFNDIPSGHNSGFKVVRYHSLVIDAESLPDELIPIAWTSSMDALSFIETQKSDFSSEYAAGYFSEKLKNGSYSPFSHSGKMRSVKVLMGIMHSTRPHYGVQFHPESIATCHGRQIFKNFREITEEHWLNSRPSFIKKRNFDYTACLQMPQRLFTEVPGHQQLVNNADGQLYSKASRSSLVQNSESNASCSGMVDMVNLLHPSAGVKYLKLRWKKFKHLAGTVGGAKNIFCELFGHHKAENTFWLDSSSIEKRRARFSFMGGKGGTLWKQLTFKLSERSDKILKGSGFLSVEDAQGSSSSTFLDEGFLDFLKKEVLSFCYDERDYEGLPFDFHGGYIGYMGYSLKVECGASSNCHKSKTPDACFFFADNLVVIDHCSDDVYILSIKEECTSTTPWLDNTEQKLLSLKASATEEGGEPTLQALRSSKCQGSFIVDKSREEYIKDVDKCLEYIKDGESYELCLTTQMRKRIGEMDSLGLYLHLREKNPAPYAAWLNFSKENLCVCCSSPERFLRLDRNGILEAKPIKGTIARGATLEEDEQRKLQLQYSEKDQAENLMIVDLLRNDLGRVCEPGSVHVPHLMDVESYATVHTMVSTIRGKKRSDVSAVDCVRAAFPGGSMTEVQAAGNTTGNHFRVTTFGESHGGGVGCVIDGCPPRMPLSAEDLQGDLDRRRPGQSRITTPRKETDTCRILSGVHEGVTTGTPILVLVPNTDQRGRVYDEMSVAYRPSLADRTYDQKYGIRSVQGGGRSSARETIGRVAAGALVLAYVSQFQKVVLPEELVDHHTLTLDQIESNIFRCPDPEYAEKMNAAVDAVRVKGESVGGVVTCIVRNCPPGLGSPVFDKLEAELAKAAMSIPATKGFEIGSGFFHLDDQGKIRTRTNRSGGIQKKQNTVTRDKREIELRALDCFDPCVVPRAVPIVEAAIALALVDQLMADFAQCHMFPINPDLQDPVRQPLVEAMEAAA</sequence>
<dbReference type="InterPro" id="IPR020541">
    <property type="entry name" value="Chorismate_synthase_CS"/>
</dbReference>
<keyword evidence="23" id="KW-1185">Reference proteome</keyword>
<dbReference type="SUPFAM" id="SSF56322">
    <property type="entry name" value="ADC synthase"/>
    <property type="match status" value="1"/>
</dbReference>
<reference evidence="22 23" key="1">
    <citation type="submission" date="2019-09" db="EMBL/GenBank/DDBJ databases">
        <authorList>
            <person name="Ou C."/>
        </authorList>
    </citation>
    <scope>NUCLEOTIDE SEQUENCE [LARGE SCALE GENOMIC DNA]</scope>
    <source>
        <strain evidence="22">S2</strain>
        <tissue evidence="22">Leaf</tissue>
    </source>
</reference>
<gene>
    <name evidence="22" type="ORF">D8674_000995</name>
</gene>
<reference evidence="23" key="2">
    <citation type="submission" date="2019-10" db="EMBL/GenBank/DDBJ databases">
        <title>A de novo genome assembly of a pear dwarfing rootstock.</title>
        <authorList>
            <person name="Wang F."/>
            <person name="Wang J."/>
            <person name="Li S."/>
            <person name="Zhang Y."/>
            <person name="Fang M."/>
            <person name="Ma L."/>
            <person name="Zhao Y."/>
            <person name="Jiang S."/>
        </authorList>
    </citation>
    <scope>NUCLEOTIDE SEQUENCE [LARGE SCALE GENOMIC DNA]</scope>
</reference>
<dbReference type="Gene3D" id="3.60.150.10">
    <property type="entry name" value="Chorismate synthase AroC"/>
    <property type="match status" value="1"/>
</dbReference>
<dbReference type="GO" id="GO:0000162">
    <property type="term" value="P:L-tryptophan biosynthetic process"/>
    <property type="evidence" value="ECO:0007669"/>
    <property type="project" value="TreeGrafter"/>
</dbReference>
<evidence type="ECO:0000256" key="7">
    <source>
        <dbReference type="ARBA" id="ARBA00022528"/>
    </source>
</evidence>
<keyword evidence="15 18" id="KW-0456">Lyase</keyword>
<comment type="caution">
    <text evidence="22">The sequence shown here is derived from an EMBL/GenBank/DDBJ whole genome shotgun (WGS) entry which is preliminary data.</text>
</comment>
<dbReference type="CDD" id="cd07304">
    <property type="entry name" value="Chorismate_synthase"/>
    <property type="match status" value="1"/>
</dbReference>
<name>A0A5N5F508_9ROSA</name>
<dbReference type="PROSITE" id="PS00788">
    <property type="entry name" value="CHORISMATE_SYNTHASE_2"/>
    <property type="match status" value="1"/>
</dbReference>
<dbReference type="InterPro" id="IPR019999">
    <property type="entry name" value="Anth_synth_I-like"/>
</dbReference>
<keyword evidence="9" id="KW-0934">Plastid</keyword>
<comment type="cofactor">
    <cofactor evidence="18">
        <name>FMNH2</name>
        <dbReference type="ChEBI" id="CHEBI:57618"/>
    </cofactor>
    <text evidence="18">Reduced FMN (FMNH(2)).</text>
</comment>
<dbReference type="Pfam" id="PF00117">
    <property type="entry name" value="GATase"/>
    <property type="match status" value="2"/>
</dbReference>
<dbReference type="UniPathway" id="UPA00053">
    <property type="reaction ID" value="UER00090"/>
</dbReference>
<accession>A0A5N5F508</accession>
<dbReference type="SUPFAM" id="SSF103263">
    <property type="entry name" value="Chorismate synthase, AroC"/>
    <property type="match status" value="1"/>
</dbReference>
<dbReference type="FunFam" id="3.40.50.880:FF:000072">
    <property type="entry name" value="Aminodeoxychorismate synthase, chloroplastic"/>
    <property type="match status" value="1"/>
</dbReference>
<keyword evidence="8 18" id="KW-0028">Amino-acid biosynthesis</keyword>
<evidence type="ECO:0000256" key="11">
    <source>
        <dbReference type="ARBA" id="ARBA00022909"/>
    </source>
</evidence>
<dbReference type="SUPFAM" id="SSF52317">
    <property type="entry name" value="Class I glutamine amidotransferase-like"/>
    <property type="match status" value="1"/>
</dbReference>
<comment type="pathway">
    <text evidence="3">Cofactor biosynthesis; tetrahydrofolate biosynthesis; 4-aminobenzoate from chorismate: step 1/2.</text>
</comment>
<dbReference type="GO" id="GO:0008153">
    <property type="term" value="P:4-aminobenzoate biosynthetic process"/>
    <property type="evidence" value="ECO:0007669"/>
    <property type="project" value="TreeGrafter"/>
</dbReference>
<dbReference type="PRINTS" id="PR00097">
    <property type="entry name" value="ANTSNTHASEII"/>
</dbReference>
<keyword evidence="16" id="KW-0511">Multifunctional enzyme</keyword>
<protein>
    <recommendedName>
        <fullName evidence="18">Chorismate synthase</fullName>
        <ecNumber evidence="18">4.2.3.5</ecNumber>
    </recommendedName>
</protein>
<dbReference type="OrthoDB" id="64220at2759"/>
<feature type="domain" description="Glutamine amidotransferase" evidence="19">
    <location>
        <begin position="290"/>
        <end position="326"/>
    </location>
</feature>
<dbReference type="Pfam" id="PF01264">
    <property type="entry name" value="Chorismate_synt"/>
    <property type="match status" value="1"/>
</dbReference>
<keyword evidence="13" id="KW-0315">Glutamine amidotransferase</keyword>
<evidence type="ECO:0000256" key="4">
    <source>
        <dbReference type="ARBA" id="ARBA00005044"/>
    </source>
</evidence>
<dbReference type="NCBIfam" id="TIGR00033">
    <property type="entry name" value="aroC"/>
    <property type="match status" value="1"/>
</dbReference>
<comment type="similarity">
    <text evidence="5">In the C-terminal section; belongs to the anthranilate synthase component I family.</text>
</comment>
<organism evidence="22 23">
    <name type="scientific">Pyrus ussuriensis x Pyrus communis</name>
    <dbReference type="NCBI Taxonomy" id="2448454"/>
    <lineage>
        <taxon>Eukaryota</taxon>
        <taxon>Viridiplantae</taxon>
        <taxon>Streptophyta</taxon>
        <taxon>Embryophyta</taxon>
        <taxon>Tracheophyta</taxon>
        <taxon>Spermatophyta</taxon>
        <taxon>Magnoliopsida</taxon>
        <taxon>eudicotyledons</taxon>
        <taxon>Gunneridae</taxon>
        <taxon>Pentapetalae</taxon>
        <taxon>rosids</taxon>
        <taxon>fabids</taxon>
        <taxon>Rosales</taxon>
        <taxon>Rosaceae</taxon>
        <taxon>Amygdaloideae</taxon>
        <taxon>Maleae</taxon>
        <taxon>Pyrus</taxon>
    </lineage>
</organism>
<dbReference type="GO" id="GO:0009507">
    <property type="term" value="C:chloroplast"/>
    <property type="evidence" value="ECO:0007669"/>
    <property type="project" value="UniProtKB-SubCell"/>
</dbReference>